<evidence type="ECO:0000313" key="8">
    <source>
        <dbReference type="EMBL" id="KAA1087658.1"/>
    </source>
</evidence>
<dbReference type="InterPro" id="IPR007881">
    <property type="entry name" value="UNC-50"/>
</dbReference>
<comment type="caution">
    <text evidence="8">The sequence shown here is derived from an EMBL/GenBank/DDBJ whole genome shotgun (WGS) entry which is preliminary data.</text>
</comment>
<feature type="transmembrane region" description="Helical" evidence="7">
    <location>
        <begin position="323"/>
        <end position="344"/>
    </location>
</feature>
<dbReference type="OrthoDB" id="10027013at2759"/>
<keyword evidence="3 7" id="KW-0812">Transmembrane</keyword>
<sequence>MGHLTLHLGPPGTLGCSSISPRGGVRPISWISRFRGNQSSAERKPRKQDEMSKHLYALPTTATASGSSSTNHGHGGGQTSNPAHPAHHSISRSTSPSRHIPSSASLLPSGPFARPRSGPDKLKKLLSRLLKPSRWPTMDFELAAWQMSYLCIAPRRVYRNVYYHKQTKNTWARDDPAILILLIGSMAFVGFLWNALYLRSWSPISWLGLVSRFILRDFFLSGLIISTLLWALSNHFFTHSSHTHATDQRVEWQYAFDIHTNSFFPLFLNLYVLQLILAPLVLRHNWVSLWIGNSLYLVAVTQYSYVTYLGYNSLPFLIKSEILLIPILAYTVLYFISLLGFNLASHVLTYYFSSFFFLPSPIPPPTTPL</sequence>
<evidence type="ECO:0000256" key="2">
    <source>
        <dbReference type="ARBA" id="ARBA00006293"/>
    </source>
</evidence>
<feature type="transmembrane region" description="Helical" evidence="7">
    <location>
        <begin position="294"/>
        <end position="311"/>
    </location>
</feature>
<evidence type="ECO:0000256" key="1">
    <source>
        <dbReference type="ARBA" id="ARBA00004141"/>
    </source>
</evidence>
<feature type="transmembrane region" description="Helical" evidence="7">
    <location>
        <begin position="177"/>
        <end position="197"/>
    </location>
</feature>
<evidence type="ECO:0000313" key="9">
    <source>
        <dbReference type="Proteomes" id="UP000324748"/>
    </source>
</evidence>
<dbReference type="AlphaFoldDB" id="A0A5B0NI64"/>
<evidence type="ECO:0000256" key="4">
    <source>
        <dbReference type="ARBA" id="ARBA00022989"/>
    </source>
</evidence>
<keyword evidence="9" id="KW-1185">Reference proteome</keyword>
<comment type="subcellular location">
    <subcellularLocation>
        <location evidence="1">Membrane</location>
        <topology evidence="1">Multi-pass membrane protein</topology>
    </subcellularLocation>
</comment>
<dbReference type="Pfam" id="PF05216">
    <property type="entry name" value="UNC-50"/>
    <property type="match status" value="1"/>
</dbReference>
<evidence type="ECO:0000256" key="6">
    <source>
        <dbReference type="SAM" id="MobiDB-lite"/>
    </source>
</evidence>
<feature type="transmembrane region" description="Helical" evidence="7">
    <location>
        <begin position="263"/>
        <end position="282"/>
    </location>
</feature>
<name>A0A5B0NI64_PUCGR</name>
<dbReference type="Proteomes" id="UP000324748">
    <property type="component" value="Unassembled WGS sequence"/>
</dbReference>
<evidence type="ECO:0000256" key="3">
    <source>
        <dbReference type="ARBA" id="ARBA00022692"/>
    </source>
</evidence>
<dbReference type="EMBL" id="VSWC01000105">
    <property type="protein sequence ID" value="KAA1087658.1"/>
    <property type="molecule type" value="Genomic_DNA"/>
</dbReference>
<dbReference type="GO" id="GO:0000139">
    <property type="term" value="C:Golgi membrane"/>
    <property type="evidence" value="ECO:0007669"/>
    <property type="project" value="TreeGrafter"/>
</dbReference>
<proteinExistence type="inferred from homology"/>
<dbReference type="PANTHER" id="PTHR12841:SF6">
    <property type="entry name" value="PROTEIN UNC-50 HOMOLOG"/>
    <property type="match status" value="1"/>
</dbReference>
<feature type="compositionally biased region" description="Low complexity" evidence="6">
    <location>
        <begin position="61"/>
        <end position="72"/>
    </location>
</feature>
<feature type="transmembrane region" description="Helical" evidence="7">
    <location>
        <begin position="218"/>
        <end position="237"/>
    </location>
</feature>
<evidence type="ECO:0000256" key="5">
    <source>
        <dbReference type="ARBA" id="ARBA00023136"/>
    </source>
</evidence>
<feature type="region of interest" description="Disordered" evidence="6">
    <location>
        <begin position="1"/>
        <end position="21"/>
    </location>
</feature>
<keyword evidence="4 7" id="KW-1133">Transmembrane helix</keyword>
<gene>
    <name evidence="8" type="ORF">PGT21_035054</name>
</gene>
<reference evidence="8 9" key="1">
    <citation type="submission" date="2019-05" db="EMBL/GenBank/DDBJ databases">
        <title>Emergence of the Ug99 lineage of the wheat stem rust pathogen through somatic hybridization.</title>
        <authorList>
            <person name="Li F."/>
            <person name="Upadhyaya N.M."/>
            <person name="Sperschneider J."/>
            <person name="Matny O."/>
            <person name="Nguyen-Phuc H."/>
            <person name="Mago R."/>
            <person name="Raley C."/>
            <person name="Miller M.E."/>
            <person name="Silverstein K.A.T."/>
            <person name="Henningsen E."/>
            <person name="Hirsch C.D."/>
            <person name="Visser B."/>
            <person name="Pretorius Z.A."/>
            <person name="Steffenson B.J."/>
            <person name="Schwessinger B."/>
            <person name="Dodds P.N."/>
            <person name="Figueroa M."/>
        </authorList>
    </citation>
    <scope>NUCLEOTIDE SEQUENCE [LARGE SCALE GENOMIC DNA]</scope>
    <source>
        <strain evidence="8">21-0</strain>
    </source>
</reference>
<feature type="compositionally biased region" description="Polar residues" evidence="6">
    <location>
        <begin position="91"/>
        <end position="106"/>
    </location>
</feature>
<comment type="similarity">
    <text evidence="2">Belongs to the unc-50 family.</text>
</comment>
<feature type="region of interest" description="Disordered" evidence="6">
    <location>
        <begin position="61"/>
        <end position="118"/>
    </location>
</feature>
<protein>
    <submittedName>
        <fullName evidence="8">Uncharacterized protein</fullName>
    </submittedName>
</protein>
<accession>A0A5B0NI64</accession>
<organism evidence="8 9">
    <name type="scientific">Puccinia graminis f. sp. tritici</name>
    <dbReference type="NCBI Taxonomy" id="56615"/>
    <lineage>
        <taxon>Eukaryota</taxon>
        <taxon>Fungi</taxon>
        <taxon>Dikarya</taxon>
        <taxon>Basidiomycota</taxon>
        <taxon>Pucciniomycotina</taxon>
        <taxon>Pucciniomycetes</taxon>
        <taxon>Pucciniales</taxon>
        <taxon>Pucciniaceae</taxon>
        <taxon>Puccinia</taxon>
    </lineage>
</organism>
<keyword evidence="5 7" id="KW-0472">Membrane</keyword>
<evidence type="ECO:0000256" key="7">
    <source>
        <dbReference type="SAM" id="Phobius"/>
    </source>
</evidence>
<feature type="compositionally biased region" description="Low complexity" evidence="6">
    <location>
        <begin position="1"/>
        <end position="15"/>
    </location>
</feature>
<dbReference type="PANTHER" id="PTHR12841">
    <property type="entry name" value="PROTEIN UNC-50 HOMOLOG"/>
    <property type="match status" value="1"/>
</dbReference>